<protein>
    <submittedName>
        <fullName evidence="1">Uncharacterized protein</fullName>
    </submittedName>
</protein>
<proteinExistence type="predicted"/>
<evidence type="ECO:0000313" key="1">
    <source>
        <dbReference type="EMBL" id="AYV82620.1"/>
    </source>
</evidence>
<name>A0A3G5A5T4_9VIRU</name>
<dbReference type="EMBL" id="MK072383">
    <property type="protein sequence ID" value="AYV82620.1"/>
    <property type="molecule type" value="Genomic_DNA"/>
</dbReference>
<gene>
    <name evidence="1" type="ORF">Hyperionvirus1_199</name>
</gene>
<sequence>MAAAVSLESVDKGFVPHTVVWNARRVLIDVDRESGLRSDTYRAYEKYNFDKKEPFYLNWRADDVHELLDKLRDNAGLIRVDLSAKGAPTLAAHLMIDVACCQKKDEDDAKKADNDAKEEKLKCIPILKEIAAKIKSNPDKYRCHSIWGECYDCEDLIPPPYYSSTMLKYLSDVPLMHELGDLYKWEWNDKGSRLSMKKVFL</sequence>
<organism evidence="1">
    <name type="scientific">Hyperionvirus sp</name>
    <dbReference type="NCBI Taxonomy" id="2487770"/>
    <lineage>
        <taxon>Viruses</taxon>
        <taxon>Varidnaviria</taxon>
        <taxon>Bamfordvirae</taxon>
        <taxon>Nucleocytoviricota</taxon>
        <taxon>Megaviricetes</taxon>
        <taxon>Imitervirales</taxon>
        <taxon>Mimiviridae</taxon>
        <taxon>Klosneuvirinae</taxon>
    </lineage>
</organism>
<accession>A0A3G5A5T4</accession>
<reference evidence="1" key="1">
    <citation type="submission" date="2018-10" db="EMBL/GenBank/DDBJ databases">
        <title>Hidden diversity of soil giant viruses.</title>
        <authorList>
            <person name="Schulz F."/>
            <person name="Alteio L."/>
            <person name="Goudeau D."/>
            <person name="Ryan E.M."/>
            <person name="Malmstrom R.R."/>
            <person name="Blanchard J."/>
            <person name="Woyke T."/>
        </authorList>
    </citation>
    <scope>NUCLEOTIDE SEQUENCE</scope>
    <source>
        <strain evidence="1">HYV1</strain>
    </source>
</reference>